<reference evidence="3 4" key="1">
    <citation type="submission" date="2019-02" db="EMBL/GenBank/DDBJ databases">
        <title>Genomic Encyclopedia of Type Strains, Phase IV (KMG-IV): sequencing the most valuable type-strain genomes for metagenomic binning, comparative biology and taxonomic classification.</title>
        <authorList>
            <person name="Goeker M."/>
        </authorList>
    </citation>
    <scope>NUCLEOTIDE SEQUENCE [LARGE SCALE GENOMIC DNA]</scope>
    <source>
        <strain evidence="3 4">DSM 18116</strain>
    </source>
</reference>
<evidence type="ECO:0000259" key="2">
    <source>
        <dbReference type="Pfam" id="PF07862"/>
    </source>
</evidence>
<name>A0A4Q7MYV6_9BACT</name>
<feature type="compositionally biased region" description="Polar residues" evidence="1">
    <location>
        <begin position="74"/>
        <end position="87"/>
    </location>
</feature>
<dbReference type="Proteomes" id="UP000293874">
    <property type="component" value="Unassembled WGS sequence"/>
</dbReference>
<dbReference type="Pfam" id="PF07862">
    <property type="entry name" value="Nif11"/>
    <property type="match status" value="1"/>
</dbReference>
<dbReference type="NCBIfam" id="TIGR03798">
    <property type="entry name" value="leader_Nif11"/>
    <property type="match status" value="1"/>
</dbReference>
<dbReference type="InterPro" id="IPR022516">
    <property type="entry name" value="CHP03798_Ocin"/>
</dbReference>
<dbReference type="AlphaFoldDB" id="A0A4Q7MYV6"/>
<evidence type="ECO:0000313" key="4">
    <source>
        <dbReference type="Proteomes" id="UP000293874"/>
    </source>
</evidence>
<protein>
    <submittedName>
        <fullName evidence="3">Putative ribosomally synthesized peptide with nif11-like leader</fullName>
    </submittedName>
</protein>
<dbReference type="EMBL" id="SGXA01000001">
    <property type="protein sequence ID" value="RZS74431.1"/>
    <property type="molecule type" value="Genomic_DNA"/>
</dbReference>
<sequence>MSNSQFREFMSELEKDQSLKDRFSQLQTPEAIAEFAASLGFNFSVEEISAQAQAFGLDAMSDDDLDDIAGGQSMMGSKPTQCWYSGD</sequence>
<feature type="domain" description="Nif11" evidence="2">
    <location>
        <begin position="1"/>
        <end position="47"/>
    </location>
</feature>
<dbReference type="RefSeq" id="WP_130538897.1">
    <property type="nucleotide sequence ID" value="NZ_CP042431.1"/>
</dbReference>
<dbReference type="OrthoDB" id="9889603at2"/>
<dbReference type="InterPro" id="IPR012903">
    <property type="entry name" value="Nif11"/>
</dbReference>
<feature type="region of interest" description="Disordered" evidence="1">
    <location>
        <begin position="68"/>
        <end position="87"/>
    </location>
</feature>
<accession>A0A4Q7MYV6</accession>
<evidence type="ECO:0000256" key="1">
    <source>
        <dbReference type="SAM" id="MobiDB-lite"/>
    </source>
</evidence>
<keyword evidence="4" id="KW-1185">Reference proteome</keyword>
<organism evidence="3 4">
    <name type="scientific">Pseudobacter ginsenosidimutans</name>
    <dbReference type="NCBI Taxonomy" id="661488"/>
    <lineage>
        <taxon>Bacteria</taxon>
        <taxon>Pseudomonadati</taxon>
        <taxon>Bacteroidota</taxon>
        <taxon>Chitinophagia</taxon>
        <taxon>Chitinophagales</taxon>
        <taxon>Chitinophagaceae</taxon>
        <taxon>Pseudobacter</taxon>
    </lineage>
</organism>
<proteinExistence type="predicted"/>
<evidence type="ECO:0000313" key="3">
    <source>
        <dbReference type="EMBL" id="RZS74431.1"/>
    </source>
</evidence>
<comment type="caution">
    <text evidence="3">The sequence shown here is derived from an EMBL/GenBank/DDBJ whole genome shotgun (WGS) entry which is preliminary data.</text>
</comment>
<gene>
    <name evidence="3" type="ORF">EV199_0279</name>
</gene>